<evidence type="ECO:0000313" key="1">
    <source>
        <dbReference type="EMBL" id="RPA78981.1"/>
    </source>
</evidence>
<sequence>MSSQDGLMFFLSSFSVFESPSASHPEHHTTSTRLVKFPIRLLAYYSSADYSNDLPFEASRPSYQLCNSQDLRYRVTSPTAVFKMRLLTNGASSYGTAIASLMAFGLTHFGLSAPAPQGPVATEKGFTSTNSYCSCPYTLKKGENCALKVTQMEERLHYPIPMHAQLWDQNNLLDGKELCDTAKEGDEICYQRVFLPKDGKKELLCETHYWQGPNKEDNPKLKFEKNYSW</sequence>
<accession>A0A3N4I481</accession>
<organism evidence="1 2">
    <name type="scientific">Ascobolus immersus RN42</name>
    <dbReference type="NCBI Taxonomy" id="1160509"/>
    <lineage>
        <taxon>Eukaryota</taxon>
        <taxon>Fungi</taxon>
        <taxon>Dikarya</taxon>
        <taxon>Ascomycota</taxon>
        <taxon>Pezizomycotina</taxon>
        <taxon>Pezizomycetes</taxon>
        <taxon>Pezizales</taxon>
        <taxon>Ascobolaceae</taxon>
        <taxon>Ascobolus</taxon>
    </lineage>
</organism>
<reference evidence="1 2" key="1">
    <citation type="journal article" date="2018" name="Nat. Ecol. Evol.">
        <title>Pezizomycetes genomes reveal the molecular basis of ectomycorrhizal truffle lifestyle.</title>
        <authorList>
            <person name="Murat C."/>
            <person name="Payen T."/>
            <person name="Noel B."/>
            <person name="Kuo A."/>
            <person name="Morin E."/>
            <person name="Chen J."/>
            <person name="Kohler A."/>
            <person name="Krizsan K."/>
            <person name="Balestrini R."/>
            <person name="Da Silva C."/>
            <person name="Montanini B."/>
            <person name="Hainaut M."/>
            <person name="Levati E."/>
            <person name="Barry K.W."/>
            <person name="Belfiori B."/>
            <person name="Cichocki N."/>
            <person name="Clum A."/>
            <person name="Dockter R.B."/>
            <person name="Fauchery L."/>
            <person name="Guy J."/>
            <person name="Iotti M."/>
            <person name="Le Tacon F."/>
            <person name="Lindquist E.A."/>
            <person name="Lipzen A."/>
            <person name="Malagnac F."/>
            <person name="Mello A."/>
            <person name="Molinier V."/>
            <person name="Miyauchi S."/>
            <person name="Poulain J."/>
            <person name="Riccioni C."/>
            <person name="Rubini A."/>
            <person name="Sitrit Y."/>
            <person name="Splivallo R."/>
            <person name="Traeger S."/>
            <person name="Wang M."/>
            <person name="Zifcakova L."/>
            <person name="Wipf D."/>
            <person name="Zambonelli A."/>
            <person name="Paolocci F."/>
            <person name="Nowrousian M."/>
            <person name="Ottonello S."/>
            <person name="Baldrian P."/>
            <person name="Spatafora J.W."/>
            <person name="Henrissat B."/>
            <person name="Nagy L.G."/>
            <person name="Aury J.M."/>
            <person name="Wincker P."/>
            <person name="Grigoriev I.V."/>
            <person name="Bonfante P."/>
            <person name="Martin F.M."/>
        </authorList>
    </citation>
    <scope>NUCLEOTIDE SEQUENCE [LARGE SCALE GENOMIC DNA]</scope>
    <source>
        <strain evidence="1 2">RN42</strain>
    </source>
</reference>
<dbReference type="Proteomes" id="UP000275078">
    <property type="component" value="Unassembled WGS sequence"/>
</dbReference>
<protein>
    <submittedName>
        <fullName evidence="1">Uncharacterized protein</fullName>
    </submittedName>
</protein>
<name>A0A3N4I481_ASCIM</name>
<evidence type="ECO:0000313" key="2">
    <source>
        <dbReference type="Proteomes" id="UP000275078"/>
    </source>
</evidence>
<proteinExistence type="predicted"/>
<keyword evidence="2" id="KW-1185">Reference proteome</keyword>
<dbReference type="EMBL" id="ML119704">
    <property type="protein sequence ID" value="RPA78981.1"/>
    <property type="molecule type" value="Genomic_DNA"/>
</dbReference>
<dbReference type="AlphaFoldDB" id="A0A3N4I481"/>
<gene>
    <name evidence="1" type="ORF">BJ508DRAFT_308723</name>
</gene>